<accession>A0A931GZR7</accession>
<dbReference type="GO" id="GO:0009279">
    <property type="term" value="C:cell outer membrane"/>
    <property type="evidence" value="ECO:0007669"/>
    <property type="project" value="UniProtKB-SubCell"/>
</dbReference>
<dbReference type="InterPro" id="IPR037066">
    <property type="entry name" value="Plug_dom_sf"/>
</dbReference>
<keyword evidence="3" id="KW-0998">Cell outer membrane</keyword>
<dbReference type="PANTHER" id="PTHR40980:SF4">
    <property type="entry name" value="TONB-DEPENDENT RECEPTOR-LIKE BETA-BARREL DOMAIN-CONTAINING PROTEIN"/>
    <property type="match status" value="1"/>
</dbReference>
<keyword evidence="2" id="KW-0472">Membrane</keyword>
<comment type="subcellular location">
    <subcellularLocation>
        <location evidence="1">Cell outer membrane</location>
    </subcellularLocation>
</comment>
<evidence type="ECO:0000256" key="3">
    <source>
        <dbReference type="ARBA" id="ARBA00023237"/>
    </source>
</evidence>
<dbReference type="RefSeq" id="WP_196992365.1">
    <property type="nucleotide sequence ID" value="NZ_JADWYR010000002.1"/>
</dbReference>
<evidence type="ECO:0000313" key="7">
    <source>
        <dbReference type="Proteomes" id="UP000628448"/>
    </source>
</evidence>
<dbReference type="InterPro" id="IPR036942">
    <property type="entry name" value="Beta-barrel_TonB_sf"/>
</dbReference>
<evidence type="ECO:0000256" key="1">
    <source>
        <dbReference type="ARBA" id="ARBA00004442"/>
    </source>
</evidence>
<sequence length="807" mass="90243">MNTGCIAFFLSILFICTTLQSFAIQQRDSSVLQFTVVNETQQPVESAVVNVLDNTKNLLKTDLTDAQGEFSIMLANGGYWCVIGYTGYAADTFFVTLPLIADDKALTIHLQPVSKNLQNVTVTAARQLIQFERGKVVVNVDASPSNAGASILDVLEKSPGVTVDRNGSISLKAKANVLVMIDGKQTFLSGADLNNLLSSMSASQVDQVELIANPSARYDASGNAGIINIKTKKSRQKGFNGNVTTAYSQGRYPKSNNSMVLNYRTSAINTYLNYSYNYNKSYSDLYALRTYTDENGKAIATLDQPTLFKSASDNHSVKSGIDFYVSTKTTVGVAFTGIFTKRTGSSFATAQWLNENGTPDSSLTTSSATNYRLTNSGVNLNARHAFNNKDEISIDLDALHYNISNKQFFVNNFTNSSATDASDGYLPATLKIYTGKVDYTKQLTRGKIETGWKTSHINTDNLATYQYYDGFTWQPDYNKSNHFIYRENIHAFYANAEQQAGKFTAQAGVRYESTAYKAKQFDNPTRKDSAFTRRYDGLFPSANITWQADSSNSFTVTAGRRIDRPAFQRLNPFVFIINKYTYETGNPYFRPQYSWNLELTHQYKNYLTTTVSYSVIKDYFSQLFLTDSSGILYYSQGNVGKAFIAGLSLATQVSLFKWWNTSTQAVINYKKLDGYVWNNFASSVLQFNISTNNQFRINDSYTAELSGFYTGRSRNDLQEALLPTGQLNIGLSKTILKKKGTLRFNIRDIFHTQVMEGNTDFQNADEYFIIRRDSRVISVAFTYRFGKTFKTTKRSGGAEAEMERVNG</sequence>
<feature type="signal peptide" evidence="4">
    <location>
        <begin position="1"/>
        <end position="23"/>
    </location>
</feature>
<gene>
    <name evidence="6" type="ORF">I5907_18965</name>
</gene>
<dbReference type="Gene3D" id="2.40.170.20">
    <property type="entry name" value="TonB-dependent receptor, beta-barrel domain"/>
    <property type="match status" value="1"/>
</dbReference>
<dbReference type="SUPFAM" id="SSF49464">
    <property type="entry name" value="Carboxypeptidase regulatory domain-like"/>
    <property type="match status" value="1"/>
</dbReference>
<evidence type="ECO:0000313" key="6">
    <source>
        <dbReference type="EMBL" id="MBG9378327.1"/>
    </source>
</evidence>
<dbReference type="Gene3D" id="2.60.40.1120">
    <property type="entry name" value="Carboxypeptidase-like, regulatory domain"/>
    <property type="match status" value="1"/>
</dbReference>
<dbReference type="Pfam" id="PF14905">
    <property type="entry name" value="OMP_b-brl_3"/>
    <property type="match status" value="1"/>
</dbReference>
<dbReference type="AlphaFoldDB" id="A0A931GZR7"/>
<dbReference type="InterPro" id="IPR008969">
    <property type="entry name" value="CarboxyPept-like_regulatory"/>
</dbReference>
<organism evidence="6 7">
    <name type="scientific">Panacibacter microcysteis</name>
    <dbReference type="NCBI Taxonomy" id="2793269"/>
    <lineage>
        <taxon>Bacteria</taxon>
        <taxon>Pseudomonadati</taxon>
        <taxon>Bacteroidota</taxon>
        <taxon>Chitinophagia</taxon>
        <taxon>Chitinophagales</taxon>
        <taxon>Chitinophagaceae</taxon>
        <taxon>Panacibacter</taxon>
    </lineage>
</organism>
<evidence type="ECO:0000259" key="5">
    <source>
        <dbReference type="Pfam" id="PF14905"/>
    </source>
</evidence>
<dbReference type="EMBL" id="JADWYR010000002">
    <property type="protein sequence ID" value="MBG9378327.1"/>
    <property type="molecule type" value="Genomic_DNA"/>
</dbReference>
<comment type="caution">
    <text evidence="6">The sequence shown here is derived from an EMBL/GenBank/DDBJ whole genome shotgun (WGS) entry which is preliminary data.</text>
</comment>
<feature type="domain" description="Outer membrane protein beta-barrel" evidence="5">
    <location>
        <begin position="384"/>
        <end position="783"/>
    </location>
</feature>
<evidence type="ECO:0000256" key="4">
    <source>
        <dbReference type="SAM" id="SignalP"/>
    </source>
</evidence>
<dbReference type="Pfam" id="PF13620">
    <property type="entry name" value="CarboxypepD_reg"/>
    <property type="match status" value="1"/>
</dbReference>
<name>A0A931GZR7_9BACT</name>
<keyword evidence="7" id="KW-1185">Reference proteome</keyword>
<dbReference type="PANTHER" id="PTHR40980">
    <property type="entry name" value="PLUG DOMAIN-CONTAINING PROTEIN"/>
    <property type="match status" value="1"/>
</dbReference>
<dbReference type="Proteomes" id="UP000628448">
    <property type="component" value="Unassembled WGS sequence"/>
</dbReference>
<evidence type="ECO:0000256" key="2">
    <source>
        <dbReference type="ARBA" id="ARBA00023136"/>
    </source>
</evidence>
<proteinExistence type="predicted"/>
<reference evidence="6" key="1">
    <citation type="submission" date="2020-11" db="EMBL/GenBank/DDBJ databases">
        <title>Bacterial whole genome sequence for Panacibacter sp. DH6.</title>
        <authorList>
            <person name="Le V."/>
            <person name="Ko S."/>
            <person name="Ahn C.-Y."/>
            <person name="Oh H.-M."/>
        </authorList>
    </citation>
    <scope>NUCLEOTIDE SEQUENCE</scope>
    <source>
        <strain evidence="6">DH6</strain>
    </source>
</reference>
<dbReference type="InterPro" id="IPR041700">
    <property type="entry name" value="OMP_b-brl_3"/>
</dbReference>
<keyword evidence="4" id="KW-0732">Signal</keyword>
<dbReference type="Gene3D" id="2.170.130.10">
    <property type="entry name" value="TonB-dependent receptor, plug domain"/>
    <property type="match status" value="1"/>
</dbReference>
<feature type="chain" id="PRO_5037188629" evidence="4">
    <location>
        <begin position="24"/>
        <end position="807"/>
    </location>
</feature>
<dbReference type="SUPFAM" id="SSF56935">
    <property type="entry name" value="Porins"/>
    <property type="match status" value="1"/>
</dbReference>
<keyword evidence="6" id="KW-0675">Receptor</keyword>
<protein>
    <submittedName>
        <fullName evidence="6">TonB-dependent receptor</fullName>
    </submittedName>
</protein>